<dbReference type="InterPro" id="IPR024516">
    <property type="entry name" value="Mce_C"/>
</dbReference>
<dbReference type="GO" id="GO:0051701">
    <property type="term" value="P:biological process involved in interaction with host"/>
    <property type="evidence" value="ECO:0007669"/>
    <property type="project" value="TreeGrafter"/>
</dbReference>
<evidence type="ECO:0000259" key="2">
    <source>
        <dbReference type="Pfam" id="PF11887"/>
    </source>
</evidence>
<dbReference type="EMBL" id="LQPC01000035">
    <property type="protein sequence ID" value="ORV86602.1"/>
    <property type="molecule type" value="Genomic_DNA"/>
</dbReference>
<organism evidence="3 4">
    <name type="scientific">Mycolicibacterium iranicum</name>
    <name type="common">Mycobacterium iranicum</name>
    <dbReference type="NCBI Taxonomy" id="912594"/>
    <lineage>
        <taxon>Bacteria</taxon>
        <taxon>Bacillati</taxon>
        <taxon>Actinomycetota</taxon>
        <taxon>Actinomycetes</taxon>
        <taxon>Mycobacteriales</taxon>
        <taxon>Mycobacteriaceae</taxon>
        <taxon>Mycolicibacterium</taxon>
    </lineage>
</organism>
<dbReference type="Pfam" id="PF11887">
    <property type="entry name" value="Mce4_CUP1"/>
    <property type="match status" value="1"/>
</dbReference>
<name>A0A1X1WJD1_MYCIR</name>
<dbReference type="Pfam" id="PF02470">
    <property type="entry name" value="MlaD"/>
    <property type="match status" value="1"/>
</dbReference>
<accession>A0A1X1WJD1</accession>
<feature type="domain" description="Mce/MlaD" evidence="1">
    <location>
        <begin position="37"/>
        <end position="110"/>
    </location>
</feature>
<dbReference type="AlphaFoldDB" id="A0A1X1WJD1"/>
<protein>
    <submittedName>
        <fullName evidence="3">Mammalian cell entry protein</fullName>
    </submittedName>
</protein>
<evidence type="ECO:0000313" key="4">
    <source>
        <dbReference type="Proteomes" id="UP000193622"/>
    </source>
</evidence>
<feature type="domain" description="Mammalian cell entry C-terminal" evidence="2">
    <location>
        <begin position="117"/>
        <end position="312"/>
    </location>
</feature>
<dbReference type="InterPro" id="IPR052336">
    <property type="entry name" value="MlaD_Phospholipid_Transporter"/>
</dbReference>
<evidence type="ECO:0000259" key="1">
    <source>
        <dbReference type="Pfam" id="PF02470"/>
    </source>
</evidence>
<dbReference type="Proteomes" id="UP000193622">
    <property type="component" value="Unassembled WGS sequence"/>
</dbReference>
<evidence type="ECO:0000313" key="3">
    <source>
        <dbReference type="EMBL" id="ORV86602.1"/>
    </source>
</evidence>
<dbReference type="InterPro" id="IPR005693">
    <property type="entry name" value="Mce"/>
</dbReference>
<gene>
    <name evidence="3" type="ORF">AWC12_18725</name>
</gene>
<dbReference type="GO" id="GO:0005576">
    <property type="term" value="C:extracellular region"/>
    <property type="evidence" value="ECO:0007669"/>
    <property type="project" value="TreeGrafter"/>
</dbReference>
<dbReference type="InterPro" id="IPR003399">
    <property type="entry name" value="Mce/MlaD"/>
</dbReference>
<reference evidence="3 4" key="1">
    <citation type="submission" date="2016-01" db="EMBL/GenBank/DDBJ databases">
        <title>The new phylogeny of the genus Mycobacterium.</title>
        <authorList>
            <person name="Tarcisio F."/>
            <person name="Conor M."/>
            <person name="Antonella G."/>
            <person name="Elisabetta G."/>
            <person name="Giulia F.S."/>
            <person name="Sara T."/>
            <person name="Anna F."/>
            <person name="Clotilde B."/>
            <person name="Roberto B."/>
            <person name="Veronica D.S."/>
            <person name="Fabio R."/>
            <person name="Monica P."/>
            <person name="Olivier J."/>
            <person name="Enrico T."/>
            <person name="Nicola S."/>
        </authorList>
    </citation>
    <scope>NUCLEOTIDE SEQUENCE [LARGE SCALE GENOMIC DNA]</scope>
    <source>
        <strain evidence="3 4">DSM 45541</strain>
    </source>
</reference>
<dbReference type="PANTHER" id="PTHR33371">
    <property type="entry name" value="INTERMEMBRANE PHOSPHOLIPID TRANSPORT SYSTEM BINDING PROTEIN MLAD-RELATED"/>
    <property type="match status" value="1"/>
</dbReference>
<dbReference type="PANTHER" id="PTHR33371:SF17">
    <property type="entry name" value="MCE-FAMILY PROTEIN MCE1B"/>
    <property type="match status" value="1"/>
</dbReference>
<proteinExistence type="predicted"/>
<dbReference type="NCBIfam" id="TIGR00996">
    <property type="entry name" value="Mtu_fam_mce"/>
    <property type="match status" value="1"/>
</dbReference>
<sequence length="341" mass="36862">MNSFAAMSKFAIFATVMTILTALLIMTFSGYRSGSAVPYSASFVDASGLKEGDTVRVAGIRIGTVESVKLRPDKSVSVEFNADRSLVLTKGTRAAVRYLNLVGDRYLELVNDPGSTEFLSEGARIPEDRTMPALDLDQLLGGLKPVIRGLNPQDVNALTTSLIDIFQGQGGTLESLMSRTSSFTNTLADNSEVLEQLIDNLATATATISDDGQRFSATLERLHRLVSELATDRDRIGASIESLSKGTAAVSELLGQARPPLAATVSELGRLASNVDAQKDRLGTAIQKAPENYRKMMRLGAYGNFFNYYLCGITVRVSDLQGRTAQFPWIEQDGGRCTEPE</sequence>
<comment type="caution">
    <text evidence="3">The sequence shown here is derived from an EMBL/GenBank/DDBJ whole genome shotgun (WGS) entry which is preliminary data.</text>
</comment>